<organism evidence="4 5">
    <name type="scientific">Aspergillus avenaceus</name>
    <dbReference type="NCBI Taxonomy" id="36643"/>
    <lineage>
        <taxon>Eukaryota</taxon>
        <taxon>Fungi</taxon>
        <taxon>Dikarya</taxon>
        <taxon>Ascomycota</taxon>
        <taxon>Pezizomycotina</taxon>
        <taxon>Eurotiomycetes</taxon>
        <taxon>Eurotiomycetidae</taxon>
        <taxon>Eurotiales</taxon>
        <taxon>Aspergillaceae</taxon>
        <taxon>Aspergillus</taxon>
        <taxon>Aspergillus subgen. Circumdati</taxon>
    </lineage>
</organism>
<dbReference type="Proteomes" id="UP000325780">
    <property type="component" value="Unassembled WGS sequence"/>
</dbReference>
<evidence type="ECO:0000259" key="2">
    <source>
        <dbReference type="Pfam" id="PF03972"/>
    </source>
</evidence>
<dbReference type="InterPro" id="IPR036148">
    <property type="entry name" value="MmgE/PrpD_sf"/>
</dbReference>
<sequence>MKPPKDQPETNVTETLSEWIADLKIDDIPPHVRERARYLVLDGIGCGLVGARAPWSEVATKAMTEFEPEGYSRVIGQQQRYGPLAAALLNGSYIQAMELDDYHSKAPLHSASVVLPALFAAAEVQSRANKASPDTTTAVTGAQFLLSAIVGFETGPRAGNGVHGGDLLTRGWHSGPIFGCPASAAAASKLFQLPPSEVESAIGIACTQAGGLMSAQYEGMVKRMQHAFGARNGLLGALLARSGYGGIKKVFDRPYGGFLAMFSQGNGKTPAYQPEEVVDQLGSLWHTEIIRFKLYACVGGCHGQIEVLQRMQERYPARFAPENLRDIAAIKVYLSEPIFKHDGWKPERPLTATGAQMSAAYIGATQLVDRQVLTAQFEAAVLDRDEVWELTNKTTCYHSAEFDKPHHGCGARIVITFADGFEIEDVTPYPKGFDPPLDNSDILGKFRKLAGSVLSAEQVAQIEDAVLGLEGLDDVEVLLQALVPPPSASNGSE</sequence>
<keyword evidence="5" id="KW-1185">Reference proteome</keyword>
<comment type="similarity">
    <text evidence="1">Belongs to the PrpD family.</text>
</comment>
<dbReference type="SUPFAM" id="SSF103378">
    <property type="entry name" value="2-methylcitrate dehydratase PrpD"/>
    <property type="match status" value="1"/>
</dbReference>
<dbReference type="InterPro" id="IPR042183">
    <property type="entry name" value="MmgE/PrpD_sf_1"/>
</dbReference>
<evidence type="ECO:0000256" key="1">
    <source>
        <dbReference type="ARBA" id="ARBA00006174"/>
    </source>
</evidence>
<dbReference type="InterPro" id="IPR005656">
    <property type="entry name" value="MmgE_PrpD"/>
</dbReference>
<dbReference type="GO" id="GO:0016829">
    <property type="term" value="F:lyase activity"/>
    <property type="evidence" value="ECO:0007669"/>
    <property type="project" value="InterPro"/>
</dbReference>
<feature type="domain" description="MmgE/PrpD C-terminal" evidence="3">
    <location>
        <begin position="295"/>
        <end position="467"/>
    </location>
</feature>
<protein>
    <submittedName>
        <fullName evidence="4">2-methylcitrate dehydratase PrpD</fullName>
    </submittedName>
</protein>
<proteinExistence type="inferred from homology"/>
<dbReference type="PANTHER" id="PTHR16943:SF8">
    <property type="entry name" value="2-METHYLCITRATE DEHYDRATASE"/>
    <property type="match status" value="1"/>
</dbReference>
<dbReference type="AlphaFoldDB" id="A0A5N6U5B9"/>
<dbReference type="Pfam" id="PF19305">
    <property type="entry name" value="MmgE_PrpD_C"/>
    <property type="match status" value="1"/>
</dbReference>
<dbReference type="Gene3D" id="1.10.4100.10">
    <property type="entry name" value="2-methylcitrate dehydratase PrpD"/>
    <property type="match status" value="1"/>
</dbReference>
<evidence type="ECO:0000259" key="3">
    <source>
        <dbReference type="Pfam" id="PF19305"/>
    </source>
</evidence>
<gene>
    <name evidence="4" type="ORF">BDV25DRAFT_15220</name>
</gene>
<dbReference type="PANTHER" id="PTHR16943">
    <property type="entry name" value="2-METHYLCITRATE DEHYDRATASE-RELATED"/>
    <property type="match status" value="1"/>
</dbReference>
<dbReference type="OrthoDB" id="10267976at2759"/>
<feature type="domain" description="MmgE/PrpD N-terminal" evidence="2">
    <location>
        <begin position="14"/>
        <end position="266"/>
    </location>
</feature>
<evidence type="ECO:0000313" key="5">
    <source>
        <dbReference type="Proteomes" id="UP000325780"/>
    </source>
</evidence>
<dbReference type="InterPro" id="IPR045336">
    <property type="entry name" value="MmgE_PrpD_N"/>
</dbReference>
<dbReference type="Pfam" id="PF03972">
    <property type="entry name" value="MmgE_PrpD_N"/>
    <property type="match status" value="1"/>
</dbReference>
<reference evidence="4 5" key="1">
    <citation type="submission" date="2019-04" db="EMBL/GenBank/DDBJ databases">
        <title>Friends and foes A comparative genomics study of 23 Aspergillus species from section Flavi.</title>
        <authorList>
            <consortium name="DOE Joint Genome Institute"/>
            <person name="Kjaerbolling I."/>
            <person name="Vesth T."/>
            <person name="Frisvad J.C."/>
            <person name="Nybo J.L."/>
            <person name="Theobald S."/>
            <person name="Kildgaard S."/>
            <person name="Isbrandt T."/>
            <person name="Kuo A."/>
            <person name="Sato A."/>
            <person name="Lyhne E.K."/>
            <person name="Kogle M.E."/>
            <person name="Wiebenga A."/>
            <person name="Kun R.S."/>
            <person name="Lubbers R.J."/>
            <person name="Makela M.R."/>
            <person name="Barry K."/>
            <person name="Chovatia M."/>
            <person name="Clum A."/>
            <person name="Daum C."/>
            <person name="Haridas S."/>
            <person name="He G."/>
            <person name="LaButti K."/>
            <person name="Lipzen A."/>
            <person name="Mondo S."/>
            <person name="Riley R."/>
            <person name="Salamov A."/>
            <person name="Simmons B.A."/>
            <person name="Magnuson J.K."/>
            <person name="Henrissat B."/>
            <person name="Mortensen U.H."/>
            <person name="Larsen T.O."/>
            <person name="Devries R.P."/>
            <person name="Grigoriev I.V."/>
            <person name="Machida M."/>
            <person name="Baker S.E."/>
            <person name="Andersen M.R."/>
        </authorList>
    </citation>
    <scope>NUCLEOTIDE SEQUENCE [LARGE SCALE GENOMIC DNA]</scope>
    <source>
        <strain evidence="4 5">IBT 18842</strain>
    </source>
</reference>
<accession>A0A5N6U5B9</accession>
<dbReference type="EMBL" id="ML742035">
    <property type="protein sequence ID" value="KAE8153837.1"/>
    <property type="molecule type" value="Genomic_DNA"/>
</dbReference>
<name>A0A5N6U5B9_ASPAV</name>
<evidence type="ECO:0000313" key="4">
    <source>
        <dbReference type="EMBL" id="KAE8153837.1"/>
    </source>
</evidence>
<dbReference type="InterPro" id="IPR045337">
    <property type="entry name" value="MmgE_PrpD_C"/>
</dbReference>